<accession>A0A8J2Y601</accession>
<gene>
    <name evidence="2" type="ORF">GCM10011342_02010</name>
</gene>
<comment type="caution">
    <text evidence="2">The sequence shown here is derived from an EMBL/GenBank/DDBJ whole genome shotgun (WGS) entry which is preliminary data.</text>
</comment>
<sequence length="103" mass="11503">MLNFSVSTSPATWRQALFFFGIVIFMIGVLMVIPTFAELAYGERGQYSFAMSALLTLVIGLMVGIAMWNGEFGAIRTRHAVPWRLRRLDIGWHQGLSIDSSSC</sequence>
<keyword evidence="1" id="KW-0812">Transmembrane</keyword>
<evidence type="ECO:0000313" key="2">
    <source>
        <dbReference type="EMBL" id="GGC96740.1"/>
    </source>
</evidence>
<keyword evidence="3" id="KW-1185">Reference proteome</keyword>
<proteinExistence type="predicted"/>
<keyword evidence="1" id="KW-0472">Membrane</keyword>
<reference evidence="2" key="2">
    <citation type="submission" date="2020-09" db="EMBL/GenBank/DDBJ databases">
        <authorList>
            <person name="Sun Q."/>
            <person name="Zhou Y."/>
        </authorList>
    </citation>
    <scope>NUCLEOTIDE SEQUENCE</scope>
    <source>
        <strain evidence="2">CGMCC 1.12921</strain>
    </source>
</reference>
<dbReference type="RefSeq" id="WP_188159439.1">
    <property type="nucleotide sequence ID" value="NZ_BMGH01000001.1"/>
</dbReference>
<feature type="transmembrane region" description="Helical" evidence="1">
    <location>
        <begin position="49"/>
        <end position="68"/>
    </location>
</feature>
<feature type="transmembrane region" description="Helical" evidence="1">
    <location>
        <begin position="16"/>
        <end position="37"/>
    </location>
</feature>
<dbReference type="Proteomes" id="UP000613582">
    <property type="component" value="Unassembled WGS sequence"/>
</dbReference>
<protein>
    <submittedName>
        <fullName evidence="2">Uncharacterized protein</fullName>
    </submittedName>
</protein>
<evidence type="ECO:0000313" key="3">
    <source>
        <dbReference type="Proteomes" id="UP000613582"/>
    </source>
</evidence>
<evidence type="ECO:0000256" key="1">
    <source>
        <dbReference type="SAM" id="Phobius"/>
    </source>
</evidence>
<name>A0A8J2Y601_9PROT</name>
<reference evidence="2" key="1">
    <citation type="journal article" date="2014" name="Int. J. Syst. Evol. Microbiol.">
        <title>Complete genome sequence of Corynebacterium casei LMG S-19264T (=DSM 44701T), isolated from a smear-ripened cheese.</title>
        <authorList>
            <consortium name="US DOE Joint Genome Institute (JGI-PGF)"/>
            <person name="Walter F."/>
            <person name="Albersmeier A."/>
            <person name="Kalinowski J."/>
            <person name="Ruckert C."/>
        </authorList>
    </citation>
    <scope>NUCLEOTIDE SEQUENCE</scope>
    <source>
        <strain evidence="2">CGMCC 1.12921</strain>
    </source>
</reference>
<keyword evidence="1" id="KW-1133">Transmembrane helix</keyword>
<dbReference type="EMBL" id="BMGH01000001">
    <property type="protein sequence ID" value="GGC96740.1"/>
    <property type="molecule type" value="Genomic_DNA"/>
</dbReference>
<dbReference type="AlphaFoldDB" id="A0A8J2Y601"/>
<organism evidence="2 3">
    <name type="scientific">Aquisalinus flavus</name>
    <dbReference type="NCBI Taxonomy" id="1526572"/>
    <lineage>
        <taxon>Bacteria</taxon>
        <taxon>Pseudomonadati</taxon>
        <taxon>Pseudomonadota</taxon>
        <taxon>Alphaproteobacteria</taxon>
        <taxon>Parvularculales</taxon>
        <taxon>Parvularculaceae</taxon>
        <taxon>Aquisalinus</taxon>
    </lineage>
</organism>